<organism evidence="1 2">
    <name type="scientific">Oidiodendron maius (strain Zn)</name>
    <dbReference type="NCBI Taxonomy" id="913774"/>
    <lineage>
        <taxon>Eukaryota</taxon>
        <taxon>Fungi</taxon>
        <taxon>Dikarya</taxon>
        <taxon>Ascomycota</taxon>
        <taxon>Pezizomycotina</taxon>
        <taxon>Leotiomycetes</taxon>
        <taxon>Leotiomycetes incertae sedis</taxon>
        <taxon>Myxotrichaceae</taxon>
        <taxon>Oidiodendron</taxon>
    </lineage>
</organism>
<dbReference type="EMBL" id="KN832889">
    <property type="protein sequence ID" value="KIM94601.1"/>
    <property type="molecule type" value="Genomic_DNA"/>
</dbReference>
<evidence type="ECO:0000313" key="1">
    <source>
        <dbReference type="EMBL" id="KIM94601.1"/>
    </source>
</evidence>
<proteinExistence type="predicted"/>
<sequence length="409" mass="47837">MRKEEDYTIFLWSEPVLERFSANSWKSTRGALSVSPSKFPRTGPRVVPAWSKGNSYYNYDNFTYVPPSTQSISIQKRQLPTTKTDLVTFDPPQWTSRGLYLTLWAQQWKDIPGLYLAWTYCTAGHEFRATYTDLLCVVLYRDSDDDLLFYRWSPAIHRVLAKELYGKIDLGEFQLKKLYLHIVTEDNVSNSAHDNYKLARTLNIHLNPSESCDLWVDRLLEPINVYYKDSGTTDYRVEDITRKQVFNMALKTKTLAREWTGALAFVKVAMISHHVKESGHFLVIFGLCEGRARCIVELAKESWDRIDLAEYREKSRWAYALDRAKLRLFLGKYIYVAAKHTGVTFYSLHISVRQDSRTHDFVASDFIADDLVADYSVPARSTIQRKHQIDPMYRMPFSYPRKEWEERFS</sequence>
<dbReference type="Proteomes" id="UP000054321">
    <property type="component" value="Unassembled WGS sequence"/>
</dbReference>
<accession>A0A0C3GWG3</accession>
<reference evidence="1 2" key="1">
    <citation type="submission" date="2014-04" db="EMBL/GenBank/DDBJ databases">
        <authorList>
            <consortium name="DOE Joint Genome Institute"/>
            <person name="Kuo A."/>
            <person name="Martino E."/>
            <person name="Perotto S."/>
            <person name="Kohler A."/>
            <person name="Nagy L.G."/>
            <person name="Floudas D."/>
            <person name="Copeland A."/>
            <person name="Barry K.W."/>
            <person name="Cichocki N."/>
            <person name="Veneault-Fourrey C."/>
            <person name="LaButti K."/>
            <person name="Lindquist E.A."/>
            <person name="Lipzen A."/>
            <person name="Lundell T."/>
            <person name="Morin E."/>
            <person name="Murat C."/>
            <person name="Sun H."/>
            <person name="Tunlid A."/>
            <person name="Henrissat B."/>
            <person name="Grigoriev I.V."/>
            <person name="Hibbett D.S."/>
            <person name="Martin F."/>
            <person name="Nordberg H.P."/>
            <person name="Cantor M.N."/>
            <person name="Hua S.X."/>
        </authorList>
    </citation>
    <scope>NUCLEOTIDE SEQUENCE [LARGE SCALE GENOMIC DNA]</scope>
    <source>
        <strain evidence="1 2">Zn</strain>
    </source>
</reference>
<dbReference type="InParanoid" id="A0A0C3GWG3"/>
<gene>
    <name evidence="1" type="ORF">OIDMADRAFT_149300</name>
</gene>
<protein>
    <submittedName>
        <fullName evidence="1">Uncharacterized protein</fullName>
    </submittedName>
</protein>
<evidence type="ECO:0000313" key="2">
    <source>
        <dbReference type="Proteomes" id="UP000054321"/>
    </source>
</evidence>
<dbReference type="AlphaFoldDB" id="A0A0C3GWG3"/>
<dbReference type="HOGENOM" id="CLU_672853_0_0_1"/>
<reference evidence="2" key="2">
    <citation type="submission" date="2015-01" db="EMBL/GenBank/DDBJ databases">
        <title>Evolutionary Origins and Diversification of the Mycorrhizal Mutualists.</title>
        <authorList>
            <consortium name="DOE Joint Genome Institute"/>
            <consortium name="Mycorrhizal Genomics Consortium"/>
            <person name="Kohler A."/>
            <person name="Kuo A."/>
            <person name="Nagy L.G."/>
            <person name="Floudas D."/>
            <person name="Copeland A."/>
            <person name="Barry K.W."/>
            <person name="Cichocki N."/>
            <person name="Veneault-Fourrey C."/>
            <person name="LaButti K."/>
            <person name="Lindquist E.A."/>
            <person name="Lipzen A."/>
            <person name="Lundell T."/>
            <person name="Morin E."/>
            <person name="Murat C."/>
            <person name="Riley R."/>
            <person name="Ohm R."/>
            <person name="Sun H."/>
            <person name="Tunlid A."/>
            <person name="Henrissat B."/>
            <person name="Grigoriev I.V."/>
            <person name="Hibbett D.S."/>
            <person name="Martin F."/>
        </authorList>
    </citation>
    <scope>NUCLEOTIDE SEQUENCE [LARGE SCALE GENOMIC DNA]</scope>
    <source>
        <strain evidence="2">Zn</strain>
    </source>
</reference>
<name>A0A0C3GWG3_OIDMZ</name>
<keyword evidence="2" id="KW-1185">Reference proteome</keyword>